<keyword evidence="3" id="KW-1185">Reference proteome</keyword>
<dbReference type="AlphaFoldDB" id="E4XHR3"/>
<evidence type="ECO:0000256" key="1">
    <source>
        <dbReference type="PROSITE-ProRule" id="PRU00221"/>
    </source>
</evidence>
<dbReference type="InterPro" id="IPR015943">
    <property type="entry name" value="WD40/YVTN_repeat-like_dom_sf"/>
</dbReference>
<keyword evidence="1" id="KW-0853">WD repeat</keyword>
<reference evidence="2" key="1">
    <citation type="journal article" date="2010" name="Science">
        <title>Plasticity of animal genome architecture unmasked by rapid evolution of a pelagic tunicate.</title>
        <authorList>
            <person name="Denoeud F."/>
            <person name="Henriet S."/>
            <person name="Mungpakdee S."/>
            <person name="Aury J.M."/>
            <person name="Da Silva C."/>
            <person name="Brinkmann H."/>
            <person name="Mikhaleva J."/>
            <person name="Olsen L.C."/>
            <person name="Jubin C."/>
            <person name="Canestro C."/>
            <person name="Bouquet J.M."/>
            <person name="Danks G."/>
            <person name="Poulain J."/>
            <person name="Campsteijn C."/>
            <person name="Adamski M."/>
            <person name="Cross I."/>
            <person name="Yadetie F."/>
            <person name="Muffato M."/>
            <person name="Louis A."/>
            <person name="Butcher S."/>
            <person name="Tsagkogeorga G."/>
            <person name="Konrad A."/>
            <person name="Singh S."/>
            <person name="Jensen M.F."/>
            <person name="Cong E.H."/>
            <person name="Eikeseth-Otteraa H."/>
            <person name="Noel B."/>
            <person name="Anthouard V."/>
            <person name="Porcel B.M."/>
            <person name="Kachouri-Lafond R."/>
            <person name="Nishino A."/>
            <person name="Ugolini M."/>
            <person name="Chourrout P."/>
            <person name="Nishida H."/>
            <person name="Aasland R."/>
            <person name="Huzurbazar S."/>
            <person name="Westhof E."/>
            <person name="Delsuc F."/>
            <person name="Lehrach H."/>
            <person name="Reinhardt R."/>
            <person name="Weissenbach J."/>
            <person name="Roy S.W."/>
            <person name="Artiguenave F."/>
            <person name="Postlethwait J.H."/>
            <person name="Manak J.R."/>
            <person name="Thompson E.M."/>
            <person name="Jaillon O."/>
            <person name="Du Pasquier L."/>
            <person name="Boudinot P."/>
            <person name="Liberles D.A."/>
            <person name="Volff J.N."/>
            <person name="Philippe H."/>
            <person name="Lenhard B."/>
            <person name="Roest Crollius H."/>
            <person name="Wincker P."/>
            <person name="Chourrout D."/>
        </authorList>
    </citation>
    <scope>NUCLEOTIDE SEQUENCE [LARGE SCALE GENOMIC DNA]</scope>
</reference>
<dbReference type="SMART" id="SM00320">
    <property type="entry name" value="WD40"/>
    <property type="match status" value="4"/>
</dbReference>
<dbReference type="InParanoid" id="E4XHR3"/>
<name>E4XHR3_OIKDI</name>
<dbReference type="OrthoDB" id="2161379at2759"/>
<dbReference type="Gene3D" id="2.130.10.10">
    <property type="entry name" value="YVTN repeat-like/Quinoprotein amine dehydrogenase"/>
    <property type="match status" value="1"/>
</dbReference>
<sequence>MALVRLWNSAGASDSGFNAVAHIAEKKVFVAGDEDGCIHFFSDSGSKVQSMGISDDEITSICPGANETIFVSAGEIVYQVDPRNSVDPTRSFKIGREEINHISINENLTRLATADDDGRIRVADVSKPEGEPKIKAFRAKHENLATAVEWTTEQILHSASADQSIRTWRVDQQKCVKTLDVSPYKNEIREDSSETKVNVSPPLVHTISILRNSKPEFVLAGCENGSIISNKLDAGKLSSNKTLTQNFKGSHNFGIGKICNMSLNDRWLVVSGGNDNAVKFWTAEAEERTLKLRLDKSTSLSTKINGMVLASKERVIVANGQNKLSELILQ</sequence>
<dbReference type="PANTHER" id="PTHR44666:SF1">
    <property type="entry name" value="WD REPEAT-CONTAINING PROTEIN 53"/>
    <property type="match status" value="1"/>
</dbReference>
<dbReference type="InterPro" id="IPR001680">
    <property type="entry name" value="WD40_rpt"/>
</dbReference>
<accession>E4XHR3</accession>
<dbReference type="SUPFAM" id="SSF50978">
    <property type="entry name" value="WD40 repeat-like"/>
    <property type="match status" value="1"/>
</dbReference>
<dbReference type="InterPro" id="IPR036322">
    <property type="entry name" value="WD40_repeat_dom_sf"/>
</dbReference>
<dbReference type="EMBL" id="FN653052">
    <property type="protein sequence ID" value="CBY19620.1"/>
    <property type="molecule type" value="Genomic_DNA"/>
</dbReference>
<dbReference type="Proteomes" id="UP000001307">
    <property type="component" value="Unassembled WGS sequence"/>
</dbReference>
<proteinExistence type="predicted"/>
<gene>
    <name evidence="2" type="ORF">GSOID_T00011044001</name>
</gene>
<dbReference type="PROSITE" id="PS50082">
    <property type="entry name" value="WD_REPEATS_2"/>
    <property type="match status" value="1"/>
</dbReference>
<feature type="repeat" description="WD" evidence="1">
    <location>
        <begin position="138"/>
        <end position="178"/>
    </location>
</feature>
<protein>
    <submittedName>
        <fullName evidence="2">Uncharacterized protein</fullName>
    </submittedName>
</protein>
<organism evidence="2">
    <name type="scientific">Oikopleura dioica</name>
    <name type="common">Tunicate</name>
    <dbReference type="NCBI Taxonomy" id="34765"/>
    <lineage>
        <taxon>Eukaryota</taxon>
        <taxon>Metazoa</taxon>
        <taxon>Chordata</taxon>
        <taxon>Tunicata</taxon>
        <taxon>Appendicularia</taxon>
        <taxon>Copelata</taxon>
        <taxon>Oikopleuridae</taxon>
        <taxon>Oikopleura</taxon>
    </lineage>
</organism>
<evidence type="ECO:0000313" key="2">
    <source>
        <dbReference type="EMBL" id="CBY19620.1"/>
    </source>
</evidence>
<dbReference type="Pfam" id="PF00400">
    <property type="entry name" value="WD40"/>
    <property type="match status" value="1"/>
</dbReference>
<dbReference type="InterPro" id="IPR042453">
    <property type="entry name" value="WDR53"/>
</dbReference>
<dbReference type="PANTHER" id="PTHR44666">
    <property type="entry name" value="WD REPEAT-CONTAINING PROTEIN 53"/>
    <property type="match status" value="1"/>
</dbReference>
<evidence type="ECO:0000313" key="3">
    <source>
        <dbReference type="Proteomes" id="UP000001307"/>
    </source>
</evidence>